<comment type="caution">
    <text evidence="1">The sequence shown here is derived from an EMBL/GenBank/DDBJ whole genome shotgun (WGS) entry which is preliminary data.</text>
</comment>
<name>A0A543KC10_9RHOB</name>
<proteinExistence type="predicted"/>
<dbReference type="EMBL" id="VFPT01000001">
    <property type="protein sequence ID" value="TQM92618.1"/>
    <property type="molecule type" value="Genomic_DNA"/>
</dbReference>
<organism evidence="1 2">
    <name type="scientific">Roseinatronobacter monicus</name>
    <dbReference type="NCBI Taxonomy" id="393481"/>
    <lineage>
        <taxon>Bacteria</taxon>
        <taxon>Pseudomonadati</taxon>
        <taxon>Pseudomonadota</taxon>
        <taxon>Alphaproteobacteria</taxon>
        <taxon>Rhodobacterales</taxon>
        <taxon>Paracoccaceae</taxon>
        <taxon>Roseinatronobacter</taxon>
    </lineage>
</organism>
<protein>
    <submittedName>
        <fullName evidence="1">Uncharacterized protein</fullName>
    </submittedName>
</protein>
<keyword evidence="2" id="KW-1185">Reference proteome</keyword>
<gene>
    <name evidence="1" type="ORF">BD293_1229</name>
</gene>
<reference evidence="1 2" key="1">
    <citation type="submission" date="2019-06" db="EMBL/GenBank/DDBJ databases">
        <title>Genomic Encyclopedia of Archaeal and Bacterial Type Strains, Phase II (KMG-II): from individual species to whole genera.</title>
        <authorList>
            <person name="Goeker M."/>
        </authorList>
    </citation>
    <scope>NUCLEOTIDE SEQUENCE [LARGE SCALE GENOMIC DNA]</scope>
    <source>
        <strain evidence="1 2">DSM 18423</strain>
    </source>
</reference>
<sequence>MAGRSDVMLGDFAMRAAALGISEKALPGLGRWRRYLAAVIGVRGRHCRAPNRRSDVIRLYST</sequence>
<dbReference type="RefSeq" id="WP_142080293.1">
    <property type="nucleotide sequence ID" value="NZ_VFPT01000001.1"/>
</dbReference>
<evidence type="ECO:0000313" key="2">
    <source>
        <dbReference type="Proteomes" id="UP000320582"/>
    </source>
</evidence>
<evidence type="ECO:0000313" key="1">
    <source>
        <dbReference type="EMBL" id="TQM92618.1"/>
    </source>
</evidence>
<dbReference type="Proteomes" id="UP000320582">
    <property type="component" value="Unassembled WGS sequence"/>
</dbReference>
<accession>A0A543KC10</accession>
<dbReference type="AlphaFoldDB" id="A0A543KC10"/>